<organism evidence="2 3">
    <name type="scientific">Phomopsis amygdali</name>
    <name type="common">Fusicoccum amygdali</name>
    <dbReference type="NCBI Taxonomy" id="1214568"/>
    <lineage>
        <taxon>Eukaryota</taxon>
        <taxon>Fungi</taxon>
        <taxon>Dikarya</taxon>
        <taxon>Ascomycota</taxon>
        <taxon>Pezizomycotina</taxon>
        <taxon>Sordariomycetes</taxon>
        <taxon>Sordariomycetidae</taxon>
        <taxon>Diaporthales</taxon>
        <taxon>Diaporthaceae</taxon>
        <taxon>Diaporthe</taxon>
    </lineage>
</organism>
<name>A0AAD9SHL6_PHOAM</name>
<dbReference type="AlphaFoldDB" id="A0AAD9SHL6"/>
<comment type="caution">
    <text evidence="2">The sequence shown here is derived from an EMBL/GenBank/DDBJ whole genome shotgun (WGS) entry which is preliminary data.</text>
</comment>
<dbReference type="EMBL" id="JAUJFL010000003">
    <property type="protein sequence ID" value="KAK2607605.1"/>
    <property type="molecule type" value="Genomic_DNA"/>
</dbReference>
<keyword evidence="1" id="KW-1133">Transmembrane helix</keyword>
<gene>
    <name evidence="2" type="ORF">N8I77_006268</name>
</gene>
<keyword evidence="1" id="KW-0472">Membrane</keyword>
<evidence type="ECO:0000313" key="3">
    <source>
        <dbReference type="Proteomes" id="UP001265746"/>
    </source>
</evidence>
<evidence type="ECO:0000313" key="2">
    <source>
        <dbReference type="EMBL" id="KAK2607605.1"/>
    </source>
</evidence>
<proteinExistence type="predicted"/>
<keyword evidence="1" id="KW-0812">Transmembrane</keyword>
<evidence type="ECO:0000256" key="1">
    <source>
        <dbReference type="SAM" id="Phobius"/>
    </source>
</evidence>
<dbReference type="Proteomes" id="UP001265746">
    <property type="component" value="Unassembled WGS sequence"/>
</dbReference>
<feature type="transmembrane region" description="Helical" evidence="1">
    <location>
        <begin position="42"/>
        <end position="66"/>
    </location>
</feature>
<accession>A0AAD9SHL6</accession>
<sequence length="104" mass="11731">MAEERRLNLQKSLIKRVPFIFIKLTQTQPSAPPEASCVNMQWTVTTIIPLVSVILTAVIAPLGWVIQRYWNTKKDGRFEETLEVVSMVLNCTGSDGAKNFKIPL</sequence>
<protein>
    <submittedName>
        <fullName evidence="2">Uncharacterized protein</fullName>
    </submittedName>
</protein>
<reference evidence="2" key="1">
    <citation type="submission" date="2023-06" db="EMBL/GenBank/DDBJ databases">
        <authorList>
            <person name="Noh H."/>
        </authorList>
    </citation>
    <scope>NUCLEOTIDE SEQUENCE</scope>
    <source>
        <strain evidence="2">DUCC20226</strain>
    </source>
</reference>
<keyword evidence="3" id="KW-1185">Reference proteome</keyword>